<evidence type="ECO:0000313" key="2">
    <source>
        <dbReference type="EMBL" id="GHH81087.1"/>
    </source>
</evidence>
<protein>
    <submittedName>
        <fullName evidence="2">Uncharacterized protein</fullName>
    </submittedName>
</protein>
<evidence type="ECO:0000313" key="3">
    <source>
        <dbReference type="Proteomes" id="UP000603227"/>
    </source>
</evidence>
<keyword evidence="3" id="KW-1185">Reference proteome</keyword>
<accession>A0A919L243</accession>
<proteinExistence type="predicted"/>
<organism evidence="2 3">
    <name type="scientific">Streptomyces capitiformicae</name>
    <dbReference type="NCBI Taxonomy" id="2014920"/>
    <lineage>
        <taxon>Bacteria</taxon>
        <taxon>Bacillati</taxon>
        <taxon>Actinomycetota</taxon>
        <taxon>Actinomycetes</taxon>
        <taxon>Kitasatosporales</taxon>
        <taxon>Streptomycetaceae</taxon>
        <taxon>Streptomyces</taxon>
    </lineage>
</organism>
<comment type="caution">
    <text evidence="2">The sequence shown here is derived from an EMBL/GenBank/DDBJ whole genome shotgun (WGS) entry which is preliminary data.</text>
</comment>
<dbReference type="AlphaFoldDB" id="A0A919L243"/>
<dbReference type="EMBL" id="BNAT01000001">
    <property type="protein sequence ID" value="GHH81087.1"/>
    <property type="molecule type" value="Genomic_DNA"/>
</dbReference>
<sequence>MLASSGETGEPCGVPAPVGEVTPPSSTPIRSQARISFSIGRPTTPWFTETRTVSHASIADRLG</sequence>
<gene>
    <name evidence="2" type="ORF">GCM10017771_02020</name>
</gene>
<reference evidence="2" key="1">
    <citation type="journal article" date="2014" name="Int. J. Syst. Evol. Microbiol.">
        <title>Complete genome sequence of Corynebacterium casei LMG S-19264T (=DSM 44701T), isolated from a smear-ripened cheese.</title>
        <authorList>
            <consortium name="US DOE Joint Genome Institute (JGI-PGF)"/>
            <person name="Walter F."/>
            <person name="Albersmeier A."/>
            <person name="Kalinowski J."/>
            <person name="Ruckert C."/>
        </authorList>
    </citation>
    <scope>NUCLEOTIDE SEQUENCE</scope>
    <source>
        <strain evidence="2">CGMCC 4.7403</strain>
    </source>
</reference>
<reference evidence="2" key="2">
    <citation type="submission" date="2020-09" db="EMBL/GenBank/DDBJ databases">
        <authorList>
            <person name="Sun Q."/>
            <person name="Zhou Y."/>
        </authorList>
    </citation>
    <scope>NUCLEOTIDE SEQUENCE</scope>
    <source>
        <strain evidence="2">CGMCC 4.7403</strain>
    </source>
</reference>
<feature type="region of interest" description="Disordered" evidence="1">
    <location>
        <begin position="1"/>
        <end position="37"/>
    </location>
</feature>
<evidence type="ECO:0000256" key="1">
    <source>
        <dbReference type="SAM" id="MobiDB-lite"/>
    </source>
</evidence>
<name>A0A919L243_9ACTN</name>
<dbReference type="Proteomes" id="UP000603227">
    <property type="component" value="Unassembled WGS sequence"/>
</dbReference>
<feature type="compositionally biased region" description="Polar residues" evidence="1">
    <location>
        <begin position="23"/>
        <end position="35"/>
    </location>
</feature>